<feature type="domain" description="HTH rpiR-type" evidence="4">
    <location>
        <begin position="1"/>
        <end position="77"/>
    </location>
</feature>
<dbReference type="SUPFAM" id="SSF46689">
    <property type="entry name" value="Homeodomain-like"/>
    <property type="match status" value="1"/>
</dbReference>
<dbReference type="PANTHER" id="PTHR30514">
    <property type="entry name" value="GLUCOKINASE"/>
    <property type="match status" value="1"/>
</dbReference>
<keyword evidence="3" id="KW-0804">Transcription</keyword>
<dbReference type="Pfam" id="PF01380">
    <property type="entry name" value="SIS"/>
    <property type="match status" value="1"/>
</dbReference>
<dbReference type="InterPro" id="IPR000281">
    <property type="entry name" value="HTH_RpiR"/>
</dbReference>
<dbReference type="InterPro" id="IPR036388">
    <property type="entry name" value="WH-like_DNA-bd_sf"/>
</dbReference>
<dbReference type="Gene3D" id="1.10.10.10">
    <property type="entry name" value="Winged helix-like DNA-binding domain superfamily/Winged helix DNA-binding domain"/>
    <property type="match status" value="1"/>
</dbReference>
<dbReference type="InterPro" id="IPR001347">
    <property type="entry name" value="SIS_dom"/>
</dbReference>
<dbReference type="InterPro" id="IPR009057">
    <property type="entry name" value="Homeodomain-like_sf"/>
</dbReference>
<organism evidence="6 7">
    <name type="scientific">Anaerococcus porci</name>
    <dbReference type="NCBI Taxonomy" id="2652269"/>
    <lineage>
        <taxon>Bacteria</taxon>
        <taxon>Bacillati</taxon>
        <taxon>Bacillota</taxon>
        <taxon>Tissierellia</taxon>
        <taxon>Tissierellales</taxon>
        <taxon>Peptoniphilaceae</taxon>
        <taxon>Anaerococcus</taxon>
    </lineage>
</organism>
<comment type="caution">
    <text evidence="6">The sequence shown here is derived from an EMBL/GenBank/DDBJ whole genome shotgun (WGS) entry which is preliminary data.</text>
</comment>
<dbReference type="SUPFAM" id="SSF53697">
    <property type="entry name" value="SIS domain"/>
    <property type="match status" value="1"/>
</dbReference>
<evidence type="ECO:0000313" key="7">
    <source>
        <dbReference type="Proteomes" id="UP000441925"/>
    </source>
</evidence>
<dbReference type="CDD" id="cd05013">
    <property type="entry name" value="SIS_RpiR"/>
    <property type="match status" value="1"/>
</dbReference>
<dbReference type="PROSITE" id="PS51464">
    <property type="entry name" value="SIS"/>
    <property type="match status" value="1"/>
</dbReference>
<accession>A0A6N7VV36</accession>
<evidence type="ECO:0000259" key="4">
    <source>
        <dbReference type="PROSITE" id="PS51071"/>
    </source>
</evidence>
<evidence type="ECO:0000256" key="1">
    <source>
        <dbReference type="ARBA" id="ARBA00023015"/>
    </source>
</evidence>
<dbReference type="AlphaFoldDB" id="A0A6N7VV36"/>
<dbReference type="RefSeq" id="WP_154539823.1">
    <property type="nucleotide sequence ID" value="NZ_VULQ01000003.1"/>
</dbReference>
<dbReference type="InterPro" id="IPR047640">
    <property type="entry name" value="RpiR-like"/>
</dbReference>
<evidence type="ECO:0000259" key="5">
    <source>
        <dbReference type="PROSITE" id="PS51464"/>
    </source>
</evidence>
<evidence type="ECO:0000256" key="3">
    <source>
        <dbReference type="ARBA" id="ARBA00023163"/>
    </source>
</evidence>
<gene>
    <name evidence="6" type="ORF">FYJ26_03955</name>
</gene>
<dbReference type="Proteomes" id="UP000441925">
    <property type="component" value="Unassembled WGS sequence"/>
</dbReference>
<sequence>MEYLIRIKDKKENFTQKDKLIADYILKNKDKIINESSIDLAKNTKTSQSAVTRFVKKIGYKSFVDMKVSIAKSFESKNEYIEDEIKKDDKISEIIDKSRANIQKTLEKTYAIIDEKNIEKAGNLINMASRIYLCGVAGSGLICEDFYYKLLRAGANVFYEKDAHTNLSAISHIKKGDILIAISYNAKTKEVLEAVKFAKENNARVIAITKSEKSKIKDLSDIILKIPSSEKEIRYGAITSRFSSFIITDILFFTYIAKNYENVNESLKISKDLTDKLK</sequence>
<evidence type="ECO:0000313" key="6">
    <source>
        <dbReference type="EMBL" id="MSS77569.1"/>
    </source>
</evidence>
<name>A0A6N7VV36_9FIRM</name>
<dbReference type="InterPro" id="IPR035472">
    <property type="entry name" value="RpiR-like_SIS"/>
</dbReference>
<dbReference type="Pfam" id="PF01418">
    <property type="entry name" value="HTH_6"/>
    <property type="match status" value="1"/>
</dbReference>
<keyword evidence="1" id="KW-0805">Transcription regulation</keyword>
<dbReference type="PROSITE" id="PS51071">
    <property type="entry name" value="HTH_RPIR"/>
    <property type="match status" value="1"/>
</dbReference>
<dbReference type="GO" id="GO:1901135">
    <property type="term" value="P:carbohydrate derivative metabolic process"/>
    <property type="evidence" value="ECO:0007669"/>
    <property type="project" value="InterPro"/>
</dbReference>
<dbReference type="InterPro" id="IPR046348">
    <property type="entry name" value="SIS_dom_sf"/>
</dbReference>
<dbReference type="EMBL" id="VULQ01000003">
    <property type="protein sequence ID" value="MSS77569.1"/>
    <property type="molecule type" value="Genomic_DNA"/>
</dbReference>
<keyword evidence="7" id="KW-1185">Reference proteome</keyword>
<dbReference type="GO" id="GO:0003700">
    <property type="term" value="F:DNA-binding transcription factor activity"/>
    <property type="evidence" value="ECO:0007669"/>
    <property type="project" value="InterPro"/>
</dbReference>
<dbReference type="PANTHER" id="PTHR30514:SF1">
    <property type="entry name" value="HTH-TYPE TRANSCRIPTIONAL REGULATOR HEXR-RELATED"/>
    <property type="match status" value="1"/>
</dbReference>
<dbReference type="Gene3D" id="3.40.50.10490">
    <property type="entry name" value="Glucose-6-phosphate isomerase like protein, domain 1"/>
    <property type="match status" value="1"/>
</dbReference>
<feature type="domain" description="SIS" evidence="5">
    <location>
        <begin position="121"/>
        <end position="261"/>
    </location>
</feature>
<evidence type="ECO:0000256" key="2">
    <source>
        <dbReference type="ARBA" id="ARBA00023125"/>
    </source>
</evidence>
<dbReference type="GO" id="GO:0097367">
    <property type="term" value="F:carbohydrate derivative binding"/>
    <property type="evidence" value="ECO:0007669"/>
    <property type="project" value="InterPro"/>
</dbReference>
<protein>
    <submittedName>
        <fullName evidence="6">MurR/RpiR family transcriptional regulator</fullName>
    </submittedName>
</protein>
<keyword evidence="2" id="KW-0238">DNA-binding</keyword>
<dbReference type="GO" id="GO:0003677">
    <property type="term" value="F:DNA binding"/>
    <property type="evidence" value="ECO:0007669"/>
    <property type="project" value="UniProtKB-KW"/>
</dbReference>
<proteinExistence type="predicted"/>
<reference evidence="6 7" key="1">
    <citation type="submission" date="2019-08" db="EMBL/GenBank/DDBJ databases">
        <title>In-depth cultivation of the pig gut microbiome towards novel bacterial diversity and tailored functional studies.</title>
        <authorList>
            <person name="Wylensek D."/>
            <person name="Hitch T.C.A."/>
            <person name="Clavel T."/>
        </authorList>
    </citation>
    <scope>NUCLEOTIDE SEQUENCE [LARGE SCALE GENOMIC DNA]</scope>
    <source>
        <strain evidence="6 7">WCA-380-WT-2B</strain>
    </source>
</reference>